<dbReference type="InterPro" id="IPR037069">
    <property type="entry name" value="AcylCoA_DH/ox_N_sf"/>
</dbReference>
<dbReference type="PANTHER" id="PTHR43884">
    <property type="entry name" value="ACYL-COA DEHYDROGENASE"/>
    <property type="match status" value="1"/>
</dbReference>
<organism evidence="5 6">
    <name type="scientific">Streptomyces roseicoloratus</name>
    <dbReference type="NCBI Taxonomy" id="2508722"/>
    <lineage>
        <taxon>Bacteria</taxon>
        <taxon>Bacillati</taxon>
        <taxon>Actinomycetota</taxon>
        <taxon>Actinomycetes</taxon>
        <taxon>Kitasatosporales</taxon>
        <taxon>Streptomycetaceae</taxon>
        <taxon>Streptomyces</taxon>
    </lineage>
</organism>
<dbReference type="Pfam" id="PF02771">
    <property type="entry name" value="Acyl-CoA_dh_N"/>
    <property type="match status" value="1"/>
</dbReference>
<dbReference type="InterPro" id="IPR009100">
    <property type="entry name" value="AcylCoA_DH/oxidase_NM_dom_sf"/>
</dbReference>
<dbReference type="Gene3D" id="1.20.140.10">
    <property type="entry name" value="Butyryl-CoA Dehydrogenase, subunit A, domain 3"/>
    <property type="match status" value="1"/>
</dbReference>
<dbReference type="PIRSF" id="PIRSF016578">
    <property type="entry name" value="HsaA"/>
    <property type="match status" value="1"/>
</dbReference>
<dbReference type="InterPro" id="IPR013107">
    <property type="entry name" value="Acyl-CoA_DH_C"/>
</dbReference>
<dbReference type="Gene3D" id="2.40.110.10">
    <property type="entry name" value="Butyryl-CoA Dehydrogenase, subunit A, domain 2"/>
    <property type="match status" value="1"/>
</dbReference>
<evidence type="ECO:0000256" key="2">
    <source>
        <dbReference type="SAM" id="MobiDB-lite"/>
    </source>
</evidence>
<keyword evidence="6" id="KW-1185">Reference proteome</keyword>
<dbReference type="InterPro" id="IPR013786">
    <property type="entry name" value="AcylCoA_DH/ox_N"/>
</dbReference>
<keyword evidence="1" id="KW-0560">Oxidoreductase</keyword>
<feature type="region of interest" description="Disordered" evidence="2">
    <location>
        <begin position="1"/>
        <end position="23"/>
    </location>
</feature>
<feature type="domain" description="Acyl-CoA dehydrogenase C-terminal" evidence="4">
    <location>
        <begin position="262"/>
        <end position="388"/>
    </location>
</feature>
<feature type="domain" description="Acyl-CoA dehydrogenase/oxidase N-terminal" evidence="3">
    <location>
        <begin position="48"/>
        <end position="110"/>
    </location>
</feature>
<dbReference type="InterPro" id="IPR036250">
    <property type="entry name" value="AcylCo_DH-like_C"/>
</dbReference>
<protein>
    <submittedName>
        <fullName evidence="5">Acyl-CoA dehydrogenase family protein</fullName>
    </submittedName>
</protein>
<evidence type="ECO:0000313" key="5">
    <source>
        <dbReference type="EMBL" id="WMX44090.1"/>
    </source>
</evidence>
<accession>A0ABY9RQ85</accession>
<evidence type="ECO:0000259" key="3">
    <source>
        <dbReference type="Pfam" id="PF02771"/>
    </source>
</evidence>
<name>A0ABY9RQ85_9ACTN</name>
<dbReference type="SUPFAM" id="SSF47203">
    <property type="entry name" value="Acyl-CoA dehydrogenase C-terminal domain-like"/>
    <property type="match status" value="1"/>
</dbReference>
<proteinExistence type="predicted"/>
<feature type="compositionally biased region" description="Low complexity" evidence="2">
    <location>
        <begin position="1"/>
        <end position="15"/>
    </location>
</feature>
<dbReference type="SUPFAM" id="SSF56645">
    <property type="entry name" value="Acyl-CoA dehydrogenase NM domain-like"/>
    <property type="match status" value="1"/>
</dbReference>
<dbReference type="Proteomes" id="UP001250858">
    <property type="component" value="Chromosome"/>
</dbReference>
<evidence type="ECO:0000313" key="6">
    <source>
        <dbReference type="Proteomes" id="UP001250858"/>
    </source>
</evidence>
<dbReference type="EMBL" id="CP133762">
    <property type="protein sequence ID" value="WMX44090.1"/>
    <property type="molecule type" value="Genomic_DNA"/>
</dbReference>
<evidence type="ECO:0000256" key="1">
    <source>
        <dbReference type="ARBA" id="ARBA00023002"/>
    </source>
</evidence>
<dbReference type="PANTHER" id="PTHR43884:SF12">
    <property type="entry name" value="ISOVALERYL-COA DEHYDROGENASE, MITOCHONDRIAL-RELATED"/>
    <property type="match status" value="1"/>
</dbReference>
<dbReference type="Gene3D" id="1.10.540.10">
    <property type="entry name" value="Acyl-CoA dehydrogenase/oxidase, N-terminal domain"/>
    <property type="match status" value="1"/>
</dbReference>
<sequence>MTRSTSVTTTPSPTTDAEAGRTHVPDTAEAILAHARTLVPLLREAGPRIEANRTLPEDIVALLRDGGVFRAAMPKTWGGPELTSMQQCELIETLATGDASTAWCAMIGMDSGIYSGYLDEEVAREMYPSLDLANSGWIYPQGRAVRTEGGYRLTGRWKFGSGSAHCDWLGAGCLIVDEDGNPEPDPVSGEPTHWRVLISRPEAYTFHDTWHTTGLAGSGSQDYSCEDLFVPEERTFSFSDPRRTGPLHSSPDAILRKMSGIPLGMARAALDHVREMAAHRTDRETGTPWTQDHRVQSTIARLEGELLAARSGVYASLTRQWDALAGGTELTDDARVATAIARRHAFRTARDIVQTLFDLVGGSSVYKPSPLDRWLRDAWTMNQHAVAQDSILQLTGNVLLGGKSTSPFF</sequence>
<dbReference type="Pfam" id="PF08028">
    <property type="entry name" value="Acyl-CoA_dh_2"/>
    <property type="match status" value="1"/>
</dbReference>
<evidence type="ECO:0000259" key="4">
    <source>
        <dbReference type="Pfam" id="PF08028"/>
    </source>
</evidence>
<dbReference type="RefSeq" id="WP_128979682.1">
    <property type="nucleotide sequence ID" value="NZ_CP133762.1"/>
</dbReference>
<reference evidence="5 6" key="1">
    <citation type="submission" date="2023-09" db="EMBL/GenBank/DDBJ databases">
        <title>Complete genome of Streptomyces roseicoloratus T14.</title>
        <authorList>
            <person name="Bashizi T."/>
            <person name="Kim M.-J."/>
            <person name="Lee G."/>
            <person name="Tagele S.B."/>
            <person name="Shin J.-H."/>
        </authorList>
    </citation>
    <scope>NUCLEOTIDE SEQUENCE [LARGE SCALE GENOMIC DNA]</scope>
    <source>
        <strain evidence="5 6">T14</strain>
    </source>
</reference>
<dbReference type="InterPro" id="IPR046373">
    <property type="entry name" value="Acyl-CoA_Oxase/DH_mid-dom_sf"/>
</dbReference>
<gene>
    <name evidence="5" type="ORF">RGF97_03375</name>
</gene>